<feature type="transmembrane region" description="Helical" evidence="7">
    <location>
        <begin position="391"/>
        <end position="413"/>
    </location>
</feature>
<comment type="caution">
    <text evidence="9">The sequence shown here is derived from an EMBL/GenBank/DDBJ whole genome shotgun (WGS) entry which is preliminary data.</text>
</comment>
<protein>
    <submittedName>
        <fullName evidence="9">Protein kinase</fullName>
    </submittedName>
</protein>
<feature type="region of interest" description="Disordered" evidence="6">
    <location>
        <begin position="329"/>
        <end position="389"/>
    </location>
</feature>
<evidence type="ECO:0000256" key="3">
    <source>
        <dbReference type="ARBA" id="ARBA00022777"/>
    </source>
</evidence>
<proteinExistence type="predicted"/>
<evidence type="ECO:0000256" key="1">
    <source>
        <dbReference type="ARBA" id="ARBA00022679"/>
    </source>
</evidence>
<gene>
    <name evidence="9" type="ORF">KGQ19_13250</name>
</gene>
<dbReference type="PROSITE" id="PS00107">
    <property type="entry name" value="PROTEIN_KINASE_ATP"/>
    <property type="match status" value="1"/>
</dbReference>
<feature type="compositionally biased region" description="Pro residues" evidence="6">
    <location>
        <begin position="363"/>
        <end position="374"/>
    </location>
</feature>
<evidence type="ECO:0000256" key="2">
    <source>
        <dbReference type="ARBA" id="ARBA00022741"/>
    </source>
</evidence>
<keyword evidence="4 5" id="KW-0067">ATP-binding</keyword>
<name>A0ABS5KP67_9ACTN</name>
<dbReference type="SMART" id="SM00220">
    <property type="entry name" value="S_TKc"/>
    <property type="match status" value="1"/>
</dbReference>
<dbReference type="PANTHER" id="PTHR43289">
    <property type="entry name" value="MITOGEN-ACTIVATED PROTEIN KINASE KINASE KINASE 20-RELATED"/>
    <property type="match status" value="1"/>
</dbReference>
<keyword evidence="10" id="KW-1185">Reference proteome</keyword>
<dbReference type="Proteomes" id="UP000730482">
    <property type="component" value="Unassembled WGS sequence"/>
</dbReference>
<dbReference type="GO" id="GO:0016301">
    <property type="term" value="F:kinase activity"/>
    <property type="evidence" value="ECO:0007669"/>
    <property type="project" value="UniProtKB-KW"/>
</dbReference>
<dbReference type="RefSeq" id="WP_212009410.1">
    <property type="nucleotide sequence ID" value="NZ_JAAFYZ010000035.1"/>
</dbReference>
<dbReference type="InterPro" id="IPR000719">
    <property type="entry name" value="Prot_kinase_dom"/>
</dbReference>
<keyword evidence="7" id="KW-0472">Membrane</keyword>
<keyword evidence="3 9" id="KW-0418">Kinase</keyword>
<dbReference type="CDD" id="cd14014">
    <property type="entry name" value="STKc_PknB_like"/>
    <property type="match status" value="1"/>
</dbReference>
<reference evidence="9 10" key="1">
    <citation type="submission" date="2020-02" db="EMBL/GenBank/DDBJ databases">
        <title>Acidophilic actinobacteria isolated from forest soil.</title>
        <authorList>
            <person name="Golinska P."/>
        </authorList>
    </citation>
    <scope>NUCLEOTIDE SEQUENCE [LARGE SCALE GENOMIC DNA]</scope>
    <source>
        <strain evidence="9 10">NL8</strain>
    </source>
</reference>
<dbReference type="Gene3D" id="3.30.200.20">
    <property type="entry name" value="Phosphorylase Kinase, domain 1"/>
    <property type="match status" value="1"/>
</dbReference>
<dbReference type="EMBL" id="JAAFYZ010000035">
    <property type="protein sequence ID" value="MBS2547834.1"/>
    <property type="molecule type" value="Genomic_DNA"/>
</dbReference>
<dbReference type="SUPFAM" id="SSF56112">
    <property type="entry name" value="Protein kinase-like (PK-like)"/>
    <property type="match status" value="1"/>
</dbReference>
<dbReference type="Gene3D" id="1.10.510.10">
    <property type="entry name" value="Transferase(Phosphotransferase) domain 1"/>
    <property type="match status" value="1"/>
</dbReference>
<evidence type="ECO:0000313" key="9">
    <source>
        <dbReference type="EMBL" id="MBS2547834.1"/>
    </source>
</evidence>
<feature type="region of interest" description="Disordered" evidence="6">
    <location>
        <begin position="415"/>
        <end position="466"/>
    </location>
</feature>
<evidence type="ECO:0000256" key="6">
    <source>
        <dbReference type="SAM" id="MobiDB-lite"/>
    </source>
</evidence>
<dbReference type="Pfam" id="PF00069">
    <property type="entry name" value="Pkinase"/>
    <property type="match status" value="1"/>
</dbReference>
<evidence type="ECO:0000313" key="10">
    <source>
        <dbReference type="Proteomes" id="UP000730482"/>
    </source>
</evidence>
<feature type="domain" description="Protein kinase" evidence="8">
    <location>
        <begin position="15"/>
        <end position="270"/>
    </location>
</feature>
<dbReference type="PROSITE" id="PS50011">
    <property type="entry name" value="PROTEIN_KINASE_DOM"/>
    <property type="match status" value="1"/>
</dbReference>
<dbReference type="InterPro" id="IPR011009">
    <property type="entry name" value="Kinase-like_dom_sf"/>
</dbReference>
<organism evidence="9 10">
    <name type="scientific">Catenulispora pinistramenti</name>
    <dbReference type="NCBI Taxonomy" id="2705254"/>
    <lineage>
        <taxon>Bacteria</taxon>
        <taxon>Bacillati</taxon>
        <taxon>Actinomycetota</taxon>
        <taxon>Actinomycetes</taxon>
        <taxon>Catenulisporales</taxon>
        <taxon>Catenulisporaceae</taxon>
        <taxon>Catenulispora</taxon>
    </lineage>
</organism>
<dbReference type="InterPro" id="IPR017441">
    <property type="entry name" value="Protein_kinase_ATP_BS"/>
</dbReference>
<feature type="compositionally biased region" description="Low complexity" evidence="6">
    <location>
        <begin position="434"/>
        <end position="451"/>
    </location>
</feature>
<evidence type="ECO:0000256" key="5">
    <source>
        <dbReference type="PROSITE-ProRule" id="PRU10141"/>
    </source>
</evidence>
<sequence>MGPVQGTYPRKIGPYRIRGLLGAGGMGRVYLGVDKNKHWAAVKVVNAELLRNEEFRKRFIREATATAKVDGRFIAGIVASDLDGAHPWLATEYIKGTSLSELVAAQGSPLEAADAQQMAAGLAEALTTIHAAGVVHRDVKPANVLLAEHDGQLIPHLIDFGIARGAAFSTITLTGIVVGTPPYMAPEQIQGKREVGPPADVFALGGVLTFAVTGRHPFGEGDPATLSYRITHQEPDLDGVEDALIRKLIMACLAKEPQDRPTAPDLQEQIGNLATRRIPPEVPAPRAGAGAELAELVRAPAMLPMATGAEAKASAMTSPAPVALATEPTADEAAGGESASKIEAEPAPAPAASATGDQSQAPAMPPSGDPPSADPPGTNRRPGTNSNRRRLPATVLVALALVVIFASILGADFSHGGKSGPRIAAPGPTSITFSSSDSPSGSSDPSASPSGVPTASSGQAVVPSPG</sequence>
<dbReference type="InterPro" id="IPR008271">
    <property type="entry name" value="Ser/Thr_kinase_AS"/>
</dbReference>
<evidence type="ECO:0000256" key="7">
    <source>
        <dbReference type="SAM" id="Phobius"/>
    </source>
</evidence>
<keyword evidence="1" id="KW-0808">Transferase</keyword>
<keyword evidence="7" id="KW-1133">Transmembrane helix</keyword>
<keyword evidence="2 5" id="KW-0547">Nucleotide-binding</keyword>
<feature type="non-terminal residue" evidence="9">
    <location>
        <position position="466"/>
    </location>
</feature>
<dbReference type="PROSITE" id="PS00108">
    <property type="entry name" value="PROTEIN_KINASE_ST"/>
    <property type="match status" value="1"/>
</dbReference>
<keyword evidence="7" id="KW-0812">Transmembrane</keyword>
<feature type="binding site" evidence="5">
    <location>
        <position position="43"/>
    </location>
    <ligand>
        <name>ATP</name>
        <dbReference type="ChEBI" id="CHEBI:30616"/>
    </ligand>
</feature>
<evidence type="ECO:0000256" key="4">
    <source>
        <dbReference type="ARBA" id="ARBA00022840"/>
    </source>
</evidence>
<evidence type="ECO:0000259" key="8">
    <source>
        <dbReference type="PROSITE" id="PS50011"/>
    </source>
</evidence>
<accession>A0ABS5KP67</accession>
<dbReference type="PANTHER" id="PTHR43289:SF34">
    <property type="entry name" value="SERINE_THREONINE-PROTEIN KINASE YBDM-RELATED"/>
    <property type="match status" value="1"/>
</dbReference>